<dbReference type="Proteomes" id="UP000541857">
    <property type="component" value="Unassembled WGS sequence"/>
</dbReference>
<evidence type="ECO:0000313" key="3">
    <source>
        <dbReference type="Proteomes" id="UP000541857"/>
    </source>
</evidence>
<dbReference type="EMBL" id="JACGLT010000015">
    <property type="protein sequence ID" value="MBA6154205.1"/>
    <property type="molecule type" value="Genomic_DNA"/>
</dbReference>
<reference evidence="2 3" key="1">
    <citation type="submission" date="2020-07" db="EMBL/GenBank/DDBJ databases">
        <title>Bacterium isolated from marine sediment.</title>
        <authorList>
            <person name="Shang D."/>
        </authorList>
    </citation>
    <scope>NUCLEOTIDE SEQUENCE [LARGE SCALE GENOMIC DNA]</scope>
    <source>
        <strain evidence="2 3">F6074</strain>
    </source>
</reference>
<dbReference type="SUPFAM" id="SSF75169">
    <property type="entry name" value="DsrEFH-like"/>
    <property type="match status" value="1"/>
</dbReference>
<keyword evidence="3" id="KW-1185">Reference proteome</keyword>
<name>A0A7W2M7P5_9FLAO</name>
<protein>
    <submittedName>
        <fullName evidence="2">DsrE family protein</fullName>
    </submittedName>
</protein>
<comment type="caution">
    <text evidence="2">The sequence shown here is derived from an EMBL/GenBank/DDBJ whole genome shotgun (WGS) entry which is preliminary data.</text>
</comment>
<keyword evidence="1" id="KW-0732">Signal</keyword>
<dbReference type="Pfam" id="PF02635">
    <property type="entry name" value="DsrE"/>
    <property type="match status" value="1"/>
</dbReference>
<organism evidence="2 3">
    <name type="scientific">Gelidibacter maritimus</name>
    <dbReference type="NCBI Taxonomy" id="2761487"/>
    <lineage>
        <taxon>Bacteria</taxon>
        <taxon>Pseudomonadati</taxon>
        <taxon>Bacteroidota</taxon>
        <taxon>Flavobacteriia</taxon>
        <taxon>Flavobacteriales</taxon>
        <taxon>Flavobacteriaceae</taxon>
        <taxon>Gelidibacter</taxon>
    </lineage>
</organism>
<dbReference type="AlphaFoldDB" id="A0A7W2M7P5"/>
<gene>
    <name evidence="2" type="ORF">H3Z82_15875</name>
</gene>
<dbReference type="InterPro" id="IPR027396">
    <property type="entry name" value="DsrEFH-like"/>
</dbReference>
<dbReference type="InterPro" id="IPR003787">
    <property type="entry name" value="Sulphur_relay_DsrE/F-like"/>
</dbReference>
<sequence length="146" mass="16015">MRNQFLMVLFVFVGSVLYTSAIAQSLSISDVENSVKADGKYAILVPNARYFQAAVMTGKELKGNNPKMDFEIVIISAAAKDLATDENLTSFIEISEKVGIRIVVCESAMNHFGVKKSDYHSTINTTPDGFAYIFGLQESGFKTITL</sequence>
<dbReference type="Gene3D" id="3.40.1260.10">
    <property type="entry name" value="DsrEFH-like"/>
    <property type="match status" value="1"/>
</dbReference>
<feature type="chain" id="PRO_5031345536" evidence="1">
    <location>
        <begin position="24"/>
        <end position="146"/>
    </location>
</feature>
<evidence type="ECO:0000313" key="2">
    <source>
        <dbReference type="EMBL" id="MBA6154205.1"/>
    </source>
</evidence>
<dbReference type="RefSeq" id="WP_182206481.1">
    <property type="nucleotide sequence ID" value="NZ_JACGLT010000015.1"/>
</dbReference>
<feature type="signal peptide" evidence="1">
    <location>
        <begin position="1"/>
        <end position="23"/>
    </location>
</feature>
<evidence type="ECO:0000256" key="1">
    <source>
        <dbReference type="SAM" id="SignalP"/>
    </source>
</evidence>
<proteinExistence type="predicted"/>
<accession>A0A7W2M7P5</accession>